<evidence type="ECO:0000256" key="1">
    <source>
        <dbReference type="SAM" id="MobiDB-lite"/>
    </source>
</evidence>
<organism evidence="2 3">
    <name type="scientific">Toxocara canis</name>
    <name type="common">Canine roundworm</name>
    <dbReference type="NCBI Taxonomy" id="6265"/>
    <lineage>
        <taxon>Eukaryota</taxon>
        <taxon>Metazoa</taxon>
        <taxon>Ecdysozoa</taxon>
        <taxon>Nematoda</taxon>
        <taxon>Chromadorea</taxon>
        <taxon>Rhabditida</taxon>
        <taxon>Spirurina</taxon>
        <taxon>Ascaridomorpha</taxon>
        <taxon>Ascaridoidea</taxon>
        <taxon>Toxocaridae</taxon>
        <taxon>Toxocara</taxon>
    </lineage>
</organism>
<feature type="region of interest" description="Disordered" evidence="1">
    <location>
        <begin position="1"/>
        <end position="25"/>
    </location>
</feature>
<keyword evidence="3" id="KW-1185">Reference proteome</keyword>
<sequence>MEEVTEFAEIGRIDAASDRTENGSDEECSEAIRCVVITGREGYWMFLHESRAPSHFDAAK</sequence>
<reference evidence="2 3" key="1">
    <citation type="submission" date="2014-11" db="EMBL/GenBank/DDBJ databases">
        <title>Genetic blueprint of the zoonotic pathogen Toxocara canis.</title>
        <authorList>
            <person name="Zhu X.-Q."/>
            <person name="Korhonen P.K."/>
            <person name="Cai H."/>
            <person name="Young N.D."/>
            <person name="Nejsum P."/>
            <person name="von Samson-Himmelstjerna G."/>
            <person name="Boag P.R."/>
            <person name="Tan P."/>
            <person name="Li Q."/>
            <person name="Min J."/>
            <person name="Yang Y."/>
            <person name="Wang X."/>
            <person name="Fang X."/>
            <person name="Hall R.S."/>
            <person name="Hofmann A."/>
            <person name="Sternberg P.W."/>
            <person name="Jex A.R."/>
            <person name="Gasser R.B."/>
        </authorList>
    </citation>
    <scope>NUCLEOTIDE SEQUENCE [LARGE SCALE GENOMIC DNA]</scope>
    <source>
        <strain evidence="2">PN_DK_2014</strain>
    </source>
</reference>
<dbReference type="EMBL" id="JPKZ01000425">
    <property type="protein sequence ID" value="KHN87468.1"/>
    <property type="molecule type" value="Genomic_DNA"/>
</dbReference>
<accession>A0A0B2W0I6</accession>
<dbReference type="AlphaFoldDB" id="A0A0B2W0I6"/>
<name>A0A0B2W0I6_TOXCA</name>
<feature type="compositionally biased region" description="Basic and acidic residues" evidence="1">
    <location>
        <begin position="9"/>
        <end position="22"/>
    </location>
</feature>
<proteinExistence type="predicted"/>
<evidence type="ECO:0000313" key="3">
    <source>
        <dbReference type="Proteomes" id="UP000031036"/>
    </source>
</evidence>
<protein>
    <submittedName>
        <fullName evidence="2">Uncharacterized protein</fullName>
    </submittedName>
</protein>
<dbReference type="Proteomes" id="UP000031036">
    <property type="component" value="Unassembled WGS sequence"/>
</dbReference>
<gene>
    <name evidence="2" type="ORF">Tcan_12726</name>
</gene>
<comment type="caution">
    <text evidence="2">The sequence shown here is derived from an EMBL/GenBank/DDBJ whole genome shotgun (WGS) entry which is preliminary data.</text>
</comment>
<evidence type="ECO:0000313" key="2">
    <source>
        <dbReference type="EMBL" id="KHN87468.1"/>
    </source>
</evidence>